<dbReference type="CDD" id="cd01555">
    <property type="entry name" value="UdpNAET"/>
    <property type="match status" value="1"/>
</dbReference>
<dbReference type="Pfam" id="PF00275">
    <property type="entry name" value="EPSP_synthase"/>
    <property type="match status" value="1"/>
</dbReference>
<keyword evidence="7 12" id="KW-0573">Peptidoglycan synthesis</keyword>
<dbReference type="SUPFAM" id="SSF55205">
    <property type="entry name" value="EPT/RTPC-like"/>
    <property type="match status" value="1"/>
</dbReference>
<comment type="catalytic activity">
    <reaction evidence="11 12">
        <text>phosphoenolpyruvate + UDP-N-acetyl-alpha-D-glucosamine = UDP-N-acetyl-3-O-(1-carboxyvinyl)-alpha-D-glucosamine + phosphate</text>
        <dbReference type="Rhea" id="RHEA:18681"/>
        <dbReference type="ChEBI" id="CHEBI:43474"/>
        <dbReference type="ChEBI" id="CHEBI:57705"/>
        <dbReference type="ChEBI" id="CHEBI:58702"/>
        <dbReference type="ChEBI" id="CHEBI:68483"/>
        <dbReference type="EC" id="2.5.1.7"/>
    </reaction>
</comment>
<dbReference type="Proteomes" id="UP001597262">
    <property type="component" value="Unassembled WGS sequence"/>
</dbReference>
<sequence length="426" mass="45620">MDKLVIEGGTPLSGTIRIHGAKNAALPILAASMLAEGKMQLRNVPRLLDIDVMLGILARLGCKAVHLGDVVTIDTGSADSSHVPEDLMKQMRSSIFLMGPLLARFGEVCIYQPGGCAIGERKIDLHLKGLEALGAKIEEKDQQIWCRASKLVGTDIHLDFPSVGATENIMMAAALAEGTTILSNAAREPEIQDLQNFLNAMGASVIGAGTDTITIRGVKRLQPCDYEIIPDRIVAGTALIAVAATRGTVTLTHCNPAHLVALLHVLRRAGIQIGATNDIITIISSGRPKAVERIVTSPYPSFPTDLQSQIMVLLALADGLSLMKETVFEGRFKHVDELVRMGADISVDLNSAYIRGVPRLYGATVEATDLRAGAALVIAGLAAQGKTIVEQVHHIDRGYDRIEMMFQRLGGAMHRESPALKQLDLA</sequence>
<evidence type="ECO:0000256" key="1">
    <source>
        <dbReference type="ARBA" id="ARBA00004496"/>
    </source>
</evidence>
<dbReference type="EC" id="2.5.1.7" evidence="12"/>
<feature type="domain" description="Enolpyruvate transferase" evidence="13">
    <location>
        <begin position="7"/>
        <end position="403"/>
    </location>
</feature>
<keyword evidence="6 12" id="KW-0133">Cell shape</keyword>
<evidence type="ECO:0000256" key="5">
    <source>
        <dbReference type="ARBA" id="ARBA00022679"/>
    </source>
</evidence>
<proteinExistence type="inferred from homology"/>
<comment type="caution">
    <text evidence="14">The sequence shown here is derived from an EMBL/GenBank/DDBJ whole genome shotgun (WGS) entry which is preliminary data.</text>
</comment>
<evidence type="ECO:0000313" key="14">
    <source>
        <dbReference type="EMBL" id="MFD1176059.1"/>
    </source>
</evidence>
<dbReference type="InterPro" id="IPR036968">
    <property type="entry name" value="Enolpyruvate_Tfrase_sf"/>
</dbReference>
<dbReference type="InterPro" id="IPR005750">
    <property type="entry name" value="UDP_GlcNAc_COvinyl_MurA"/>
</dbReference>
<evidence type="ECO:0000256" key="3">
    <source>
        <dbReference type="ARBA" id="ARBA00022490"/>
    </source>
</evidence>
<dbReference type="GO" id="GO:0008760">
    <property type="term" value="F:UDP-N-acetylglucosamine 1-carboxyvinyltransferase activity"/>
    <property type="evidence" value="ECO:0007669"/>
    <property type="project" value="UniProtKB-EC"/>
</dbReference>
<dbReference type="InterPro" id="IPR001986">
    <property type="entry name" value="Enolpyruvate_Tfrase_dom"/>
</dbReference>
<evidence type="ECO:0000256" key="7">
    <source>
        <dbReference type="ARBA" id="ARBA00022984"/>
    </source>
</evidence>
<dbReference type="PANTHER" id="PTHR43783">
    <property type="entry name" value="UDP-N-ACETYLGLUCOSAMINE 1-CARBOXYVINYLTRANSFERASE"/>
    <property type="match status" value="1"/>
</dbReference>
<dbReference type="PANTHER" id="PTHR43783:SF1">
    <property type="entry name" value="UDP-N-ACETYLGLUCOSAMINE 1-CARBOXYVINYLTRANSFERASE"/>
    <property type="match status" value="1"/>
</dbReference>
<dbReference type="HAMAP" id="MF_00111">
    <property type="entry name" value="MurA"/>
    <property type="match status" value="1"/>
</dbReference>
<keyword evidence="15" id="KW-1185">Reference proteome</keyword>
<keyword evidence="4 12" id="KW-0132">Cell division</keyword>
<dbReference type="InterPro" id="IPR013792">
    <property type="entry name" value="RNA3'P_cycl/enolpyr_Trfase_a/b"/>
</dbReference>
<evidence type="ECO:0000256" key="9">
    <source>
        <dbReference type="ARBA" id="ARBA00023316"/>
    </source>
</evidence>
<feature type="modified residue" description="2-(S-cysteinyl)pyruvic acid O-phosphothioketal" evidence="12">
    <location>
        <position position="116"/>
    </location>
</feature>
<protein>
    <recommendedName>
        <fullName evidence="12">UDP-N-acetylglucosamine 1-carboxyvinyltransferase</fullName>
        <ecNumber evidence="12">2.5.1.7</ecNumber>
    </recommendedName>
    <alternativeName>
        <fullName evidence="12">Enoylpyruvate transferase</fullName>
    </alternativeName>
    <alternativeName>
        <fullName evidence="12">UDP-N-acetylglucosamine enolpyruvyl transferase</fullName>
        <shortName evidence="12">EPT</shortName>
    </alternativeName>
</protein>
<comment type="caution">
    <text evidence="12">Lacks conserved residue(s) required for the propagation of feature annotation.</text>
</comment>
<dbReference type="RefSeq" id="WP_379318059.1">
    <property type="nucleotide sequence ID" value="NZ_JBHTLM010000004.1"/>
</dbReference>
<evidence type="ECO:0000256" key="10">
    <source>
        <dbReference type="ARBA" id="ARBA00038367"/>
    </source>
</evidence>
<name>A0ABW3RUA3_9BACL</name>
<keyword evidence="5 12" id="KW-0808">Transferase</keyword>
<keyword evidence="3 12" id="KW-0963">Cytoplasm</keyword>
<dbReference type="NCBIfam" id="TIGR01072">
    <property type="entry name" value="murA"/>
    <property type="match status" value="1"/>
</dbReference>
<dbReference type="InterPro" id="IPR050068">
    <property type="entry name" value="MurA_subfamily"/>
</dbReference>
<feature type="binding site" evidence="12">
    <location>
        <begin position="22"/>
        <end position="23"/>
    </location>
    <ligand>
        <name>phosphoenolpyruvate</name>
        <dbReference type="ChEBI" id="CHEBI:58702"/>
    </ligand>
</feature>
<comment type="pathway">
    <text evidence="2 12">Cell wall biogenesis; peptidoglycan biosynthesis.</text>
</comment>
<evidence type="ECO:0000256" key="8">
    <source>
        <dbReference type="ARBA" id="ARBA00023306"/>
    </source>
</evidence>
<feature type="active site" description="Proton donor" evidence="12">
    <location>
        <position position="116"/>
    </location>
</feature>
<evidence type="ECO:0000256" key="11">
    <source>
        <dbReference type="ARBA" id="ARBA00047527"/>
    </source>
</evidence>
<evidence type="ECO:0000259" key="13">
    <source>
        <dbReference type="Pfam" id="PF00275"/>
    </source>
</evidence>
<accession>A0ABW3RUA3</accession>
<keyword evidence="12" id="KW-0670">Pyruvate</keyword>
<dbReference type="NCBIfam" id="NF006873">
    <property type="entry name" value="PRK09369.1"/>
    <property type="match status" value="1"/>
</dbReference>
<reference evidence="15" key="1">
    <citation type="journal article" date="2019" name="Int. J. Syst. Evol. Microbiol.">
        <title>The Global Catalogue of Microorganisms (GCM) 10K type strain sequencing project: providing services to taxonomists for standard genome sequencing and annotation.</title>
        <authorList>
            <consortium name="The Broad Institute Genomics Platform"/>
            <consortium name="The Broad Institute Genome Sequencing Center for Infectious Disease"/>
            <person name="Wu L."/>
            <person name="Ma J."/>
        </authorList>
    </citation>
    <scope>NUCLEOTIDE SEQUENCE [LARGE SCALE GENOMIC DNA]</scope>
    <source>
        <strain evidence="15">CCUG 59189</strain>
    </source>
</reference>
<evidence type="ECO:0000256" key="6">
    <source>
        <dbReference type="ARBA" id="ARBA00022960"/>
    </source>
</evidence>
<evidence type="ECO:0000256" key="4">
    <source>
        <dbReference type="ARBA" id="ARBA00022618"/>
    </source>
</evidence>
<feature type="binding site" evidence="12">
    <location>
        <position position="305"/>
    </location>
    <ligand>
        <name>UDP-N-acetyl-alpha-D-glucosamine</name>
        <dbReference type="ChEBI" id="CHEBI:57705"/>
    </ligand>
</feature>
<evidence type="ECO:0000256" key="2">
    <source>
        <dbReference type="ARBA" id="ARBA00004752"/>
    </source>
</evidence>
<dbReference type="Gene3D" id="3.65.10.10">
    <property type="entry name" value="Enolpyruvate transferase domain"/>
    <property type="match status" value="2"/>
</dbReference>
<evidence type="ECO:0000256" key="12">
    <source>
        <dbReference type="HAMAP-Rule" id="MF_00111"/>
    </source>
</evidence>
<comment type="function">
    <text evidence="12">Cell wall formation. Adds enolpyruvyl to UDP-N-acetylglucosamine.</text>
</comment>
<evidence type="ECO:0000313" key="15">
    <source>
        <dbReference type="Proteomes" id="UP001597262"/>
    </source>
</evidence>
<feature type="binding site" evidence="12">
    <location>
        <position position="327"/>
    </location>
    <ligand>
        <name>UDP-N-acetyl-alpha-D-glucosamine</name>
        <dbReference type="ChEBI" id="CHEBI:57705"/>
    </ligand>
</feature>
<organism evidence="14 15">
    <name type="scientific">Paenibacillus puldeungensis</name>
    <dbReference type="NCBI Taxonomy" id="696536"/>
    <lineage>
        <taxon>Bacteria</taxon>
        <taxon>Bacillati</taxon>
        <taxon>Bacillota</taxon>
        <taxon>Bacilli</taxon>
        <taxon>Bacillales</taxon>
        <taxon>Paenibacillaceae</taxon>
        <taxon>Paenibacillus</taxon>
    </lineage>
</organism>
<keyword evidence="9 12" id="KW-0961">Cell wall biogenesis/degradation</keyword>
<keyword evidence="8 12" id="KW-0131">Cell cycle</keyword>
<comment type="subcellular location">
    <subcellularLocation>
        <location evidence="1 12">Cytoplasm</location>
    </subcellularLocation>
</comment>
<gene>
    <name evidence="12 14" type="primary">murA</name>
    <name evidence="14" type="ORF">ACFQ3W_07070</name>
</gene>
<dbReference type="EMBL" id="JBHTLM010000004">
    <property type="protein sequence ID" value="MFD1176059.1"/>
    <property type="molecule type" value="Genomic_DNA"/>
</dbReference>
<comment type="similarity">
    <text evidence="10 12">Belongs to the EPSP synthase family. MurA subfamily.</text>
</comment>
<feature type="binding site" evidence="12">
    <location>
        <position position="92"/>
    </location>
    <ligand>
        <name>UDP-N-acetyl-alpha-D-glucosamine</name>
        <dbReference type="ChEBI" id="CHEBI:57705"/>
    </ligand>
</feature>